<dbReference type="SMART" id="SM00326">
    <property type="entry name" value="SH3"/>
    <property type="match status" value="1"/>
</dbReference>
<evidence type="ECO:0000313" key="5">
    <source>
        <dbReference type="EMBL" id="PIO30043.1"/>
    </source>
</evidence>
<dbReference type="Gene3D" id="2.30.30.40">
    <property type="entry name" value="SH3 Domains"/>
    <property type="match status" value="1"/>
</dbReference>
<feature type="domain" description="SH3" evidence="4">
    <location>
        <begin position="1"/>
        <end position="44"/>
    </location>
</feature>
<dbReference type="PROSITE" id="PS50002">
    <property type="entry name" value="SH3"/>
    <property type="match status" value="1"/>
</dbReference>
<evidence type="ECO:0000256" key="3">
    <source>
        <dbReference type="SAM" id="MobiDB-lite"/>
    </source>
</evidence>
<dbReference type="EMBL" id="KV930329">
    <property type="protein sequence ID" value="PIO30043.1"/>
    <property type="molecule type" value="Genomic_DNA"/>
</dbReference>
<evidence type="ECO:0000256" key="1">
    <source>
        <dbReference type="ARBA" id="ARBA00022443"/>
    </source>
</evidence>
<organism evidence="5 6">
    <name type="scientific">Aquarana catesbeiana</name>
    <name type="common">American bullfrog</name>
    <name type="synonym">Rana catesbeiana</name>
    <dbReference type="NCBI Taxonomy" id="8400"/>
    <lineage>
        <taxon>Eukaryota</taxon>
        <taxon>Metazoa</taxon>
        <taxon>Chordata</taxon>
        <taxon>Craniata</taxon>
        <taxon>Vertebrata</taxon>
        <taxon>Euteleostomi</taxon>
        <taxon>Amphibia</taxon>
        <taxon>Batrachia</taxon>
        <taxon>Anura</taxon>
        <taxon>Neobatrachia</taxon>
        <taxon>Ranoidea</taxon>
        <taxon>Ranidae</taxon>
        <taxon>Aquarana</taxon>
    </lineage>
</organism>
<evidence type="ECO:0000259" key="4">
    <source>
        <dbReference type="PROSITE" id="PS50002"/>
    </source>
</evidence>
<dbReference type="OrthoDB" id="9395429at2759"/>
<keyword evidence="6" id="KW-1185">Reference proteome</keyword>
<sequence>AELSFTAGDIITVFGPMDEDGFFYGELNGQRGFVPSNYLEVSQTQTGVLTSQETIHARGEKEFSCDVTADHPYSPSNDSLSSGQPSVPKEASERLDQCQEISSTKKKKRFFSKGRKLFKKLGSSGKNL</sequence>
<gene>
    <name evidence="5" type="ORF">AB205_0065040</name>
</gene>
<keyword evidence="1 2" id="KW-0728">SH3 domain</keyword>
<dbReference type="SUPFAM" id="SSF50044">
    <property type="entry name" value="SH3-domain"/>
    <property type="match status" value="1"/>
</dbReference>
<dbReference type="InterPro" id="IPR040325">
    <property type="entry name" value="RIMBP1/2/3"/>
</dbReference>
<feature type="compositionally biased region" description="Polar residues" evidence="3">
    <location>
        <begin position="74"/>
        <end position="85"/>
    </location>
</feature>
<dbReference type="Pfam" id="PF14604">
    <property type="entry name" value="SH3_9"/>
    <property type="match status" value="1"/>
</dbReference>
<dbReference type="PANTHER" id="PTHR14234:SF20">
    <property type="entry name" value="PERIPHERAL-TYPE BENZODIAZEPINE RECEPTOR-ASSOCIATED PROTEIN 1"/>
    <property type="match status" value="1"/>
</dbReference>
<evidence type="ECO:0000313" key="6">
    <source>
        <dbReference type="Proteomes" id="UP000228934"/>
    </source>
</evidence>
<dbReference type="AlphaFoldDB" id="A0A2G9RS61"/>
<dbReference type="PANTHER" id="PTHR14234">
    <property type="entry name" value="RIM BINDING PROTEIN-RELATED"/>
    <property type="match status" value="1"/>
</dbReference>
<dbReference type="InterPro" id="IPR001452">
    <property type="entry name" value="SH3_domain"/>
</dbReference>
<name>A0A2G9RS61_AQUCT</name>
<reference evidence="6" key="1">
    <citation type="journal article" date="2017" name="Nat. Commun.">
        <title>The North American bullfrog draft genome provides insight into hormonal regulation of long noncoding RNA.</title>
        <authorList>
            <person name="Hammond S.A."/>
            <person name="Warren R.L."/>
            <person name="Vandervalk B.P."/>
            <person name="Kucuk E."/>
            <person name="Khan H."/>
            <person name="Gibb E.A."/>
            <person name="Pandoh P."/>
            <person name="Kirk H."/>
            <person name="Zhao Y."/>
            <person name="Jones M."/>
            <person name="Mungall A.J."/>
            <person name="Coope R."/>
            <person name="Pleasance S."/>
            <person name="Moore R.A."/>
            <person name="Holt R.A."/>
            <person name="Round J.M."/>
            <person name="Ohora S."/>
            <person name="Walle B.V."/>
            <person name="Veldhoen N."/>
            <person name="Helbing C.C."/>
            <person name="Birol I."/>
        </authorList>
    </citation>
    <scope>NUCLEOTIDE SEQUENCE [LARGE SCALE GENOMIC DNA]</scope>
</reference>
<evidence type="ECO:0000256" key="2">
    <source>
        <dbReference type="PROSITE-ProRule" id="PRU00192"/>
    </source>
</evidence>
<feature type="region of interest" description="Disordered" evidence="3">
    <location>
        <begin position="66"/>
        <end position="101"/>
    </location>
</feature>
<protein>
    <recommendedName>
        <fullName evidence="4">SH3 domain-containing protein</fullName>
    </recommendedName>
</protein>
<proteinExistence type="predicted"/>
<feature type="non-terminal residue" evidence="5">
    <location>
        <position position="1"/>
    </location>
</feature>
<accession>A0A2G9RS61</accession>
<dbReference type="Proteomes" id="UP000228934">
    <property type="component" value="Unassembled WGS sequence"/>
</dbReference>
<dbReference type="InterPro" id="IPR036028">
    <property type="entry name" value="SH3-like_dom_sf"/>
</dbReference>
<dbReference type="GO" id="GO:0030156">
    <property type="term" value="F:benzodiazepine receptor binding"/>
    <property type="evidence" value="ECO:0007669"/>
    <property type="project" value="TreeGrafter"/>
</dbReference>
<dbReference type="PRINTS" id="PR00452">
    <property type="entry name" value="SH3DOMAIN"/>
</dbReference>